<evidence type="ECO:0000313" key="2">
    <source>
        <dbReference type="Proteomes" id="UP001232584"/>
    </source>
</evidence>
<evidence type="ECO:0008006" key="3">
    <source>
        <dbReference type="Google" id="ProtNLM"/>
    </source>
</evidence>
<evidence type="ECO:0000313" key="1">
    <source>
        <dbReference type="EMBL" id="MDQ0556865.1"/>
    </source>
</evidence>
<name>A0ABU0N180_9FIRM</name>
<proteinExistence type="predicted"/>
<dbReference type="RefSeq" id="WP_307507055.1">
    <property type="nucleotide sequence ID" value="NZ_BAAACE010000005.1"/>
</dbReference>
<comment type="caution">
    <text evidence="1">The sequence shown here is derived from an EMBL/GenBank/DDBJ whole genome shotgun (WGS) entry which is preliminary data.</text>
</comment>
<gene>
    <name evidence="1" type="ORF">QOZ92_001981</name>
</gene>
<organism evidence="1 2">
    <name type="scientific">Paraclostridium ghonii</name>
    <dbReference type="NCBI Taxonomy" id="29358"/>
    <lineage>
        <taxon>Bacteria</taxon>
        <taxon>Bacillati</taxon>
        <taxon>Bacillota</taxon>
        <taxon>Clostridia</taxon>
        <taxon>Peptostreptococcales</taxon>
        <taxon>Peptostreptococcaceae</taxon>
        <taxon>Paraclostridium</taxon>
    </lineage>
</organism>
<keyword evidence="2" id="KW-1185">Reference proteome</keyword>
<dbReference type="PROSITE" id="PS51257">
    <property type="entry name" value="PROKAR_LIPOPROTEIN"/>
    <property type="match status" value="1"/>
</dbReference>
<dbReference type="EMBL" id="JAUSWG010000007">
    <property type="protein sequence ID" value="MDQ0556865.1"/>
    <property type="molecule type" value="Genomic_DNA"/>
</dbReference>
<sequence length="240" mass="27354">MKKILLISTMLIVILMFSGCSMNKEKKVDKATQLKNITKIQNDVSEVMGKDYEYVITNMGEPYMTTYYINTEKYGDYQHLDKEGILKNINIEMVYPKDGYTSSALYIDINKNKVVGVESDEFVGFTSGFENLPEKAKSTNVIIDFYNNQSFIDSSEVDFNSVKSYTGKNIEELTKETKLNMPNAVAYSKNKEKIINYFIMKSKNDNSVSVISVTEENEKIIDISKVSDVSVIKELINMSK</sequence>
<accession>A0ABU0N180</accession>
<protein>
    <recommendedName>
        <fullName evidence="3">Lipoprotein</fullName>
    </recommendedName>
</protein>
<dbReference type="Proteomes" id="UP001232584">
    <property type="component" value="Unassembled WGS sequence"/>
</dbReference>
<reference evidence="1 2" key="1">
    <citation type="submission" date="2023-07" db="EMBL/GenBank/DDBJ databases">
        <title>Genomic Encyclopedia of Type Strains, Phase IV (KMG-IV): sequencing the most valuable type-strain genomes for metagenomic binning, comparative biology and taxonomic classification.</title>
        <authorList>
            <person name="Goeker M."/>
        </authorList>
    </citation>
    <scope>NUCLEOTIDE SEQUENCE [LARGE SCALE GENOMIC DNA]</scope>
    <source>
        <strain evidence="1 2">DSM 15049</strain>
    </source>
</reference>